<dbReference type="Pfam" id="PF00672">
    <property type="entry name" value="HAMP"/>
    <property type="match status" value="1"/>
</dbReference>
<feature type="transmembrane region" description="Helical" evidence="4">
    <location>
        <begin position="194"/>
        <end position="217"/>
    </location>
</feature>
<feature type="transmembrane region" description="Helical" evidence="4">
    <location>
        <begin position="12"/>
        <end position="34"/>
    </location>
</feature>
<dbReference type="GO" id="GO:0007165">
    <property type="term" value="P:signal transduction"/>
    <property type="evidence" value="ECO:0007669"/>
    <property type="project" value="UniProtKB-KW"/>
</dbReference>
<dbReference type="Proteomes" id="UP000283458">
    <property type="component" value="Unassembled WGS sequence"/>
</dbReference>
<keyword evidence="4" id="KW-0812">Transmembrane</keyword>
<reference evidence="7 8" key="1">
    <citation type="submission" date="2018-09" db="EMBL/GenBank/DDBJ databases">
        <authorList>
            <person name="Zhu H."/>
        </authorList>
    </citation>
    <scope>NUCLEOTIDE SEQUENCE [LARGE SCALE GENOMIC DNA]</scope>
    <source>
        <strain evidence="7 8">K2W22B-5</strain>
    </source>
</reference>
<evidence type="ECO:0000313" key="8">
    <source>
        <dbReference type="Proteomes" id="UP000283458"/>
    </source>
</evidence>
<comment type="caution">
    <text evidence="7">The sequence shown here is derived from an EMBL/GenBank/DDBJ whole genome shotgun (WGS) entry which is preliminary data.</text>
</comment>
<comment type="similarity">
    <text evidence="2">Belongs to the methyl-accepting chemotaxis (MCP) protein family.</text>
</comment>
<keyword evidence="4" id="KW-0472">Membrane</keyword>
<gene>
    <name evidence="7" type="ORF">D3877_20905</name>
</gene>
<protein>
    <submittedName>
        <fullName evidence="7">HAMP domain-containing protein</fullName>
    </submittedName>
</protein>
<feature type="domain" description="Methyl-accepting transducer" evidence="5">
    <location>
        <begin position="307"/>
        <end position="543"/>
    </location>
</feature>
<dbReference type="InterPro" id="IPR003660">
    <property type="entry name" value="HAMP_dom"/>
</dbReference>
<evidence type="ECO:0000259" key="6">
    <source>
        <dbReference type="PROSITE" id="PS50885"/>
    </source>
</evidence>
<dbReference type="EMBL" id="QYUL01000003">
    <property type="protein sequence ID" value="RJF79269.1"/>
    <property type="molecule type" value="Genomic_DNA"/>
</dbReference>
<dbReference type="CDD" id="cd06225">
    <property type="entry name" value="HAMP"/>
    <property type="match status" value="1"/>
</dbReference>
<accession>A0A418VS77</accession>
<feature type="domain" description="HAMP" evidence="6">
    <location>
        <begin position="214"/>
        <end position="267"/>
    </location>
</feature>
<evidence type="ECO:0000256" key="2">
    <source>
        <dbReference type="ARBA" id="ARBA00029447"/>
    </source>
</evidence>
<dbReference type="InterPro" id="IPR004089">
    <property type="entry name" value="MCPsignal_dom"/>
</dbReference>
<dbReference type="PROSITE" id="PS50885">
    <property type="entry name" value="HAMP"/>
    <property type="match status" value="1"/>
</dbReference>
<dbReference type="Gene3D" id="1.10.8.500">
    <property type="entry name" value="HAMP domain in histidine kinase"/>
    <property type="match status" value="1"/>
</dbReference>
<dbReference type="Gene3D" id="1.10.287.950">
    <property type="entry name" value="Methyl-accepting chemotaxis protein"/>
    <property type="match status" value="1"/>
</dbReference>
<organism evidence="7 8">
    <name type="scientific">Azospirillum cavernae</name>
    <dbReference type="NCBI Taxonomy" id="2320860"/>
    <lineage>
        <taxon>Bacteria</taxon>
        <taxon>Pseudomonadati</taxon>
        <taxon>Pseudomonadota</taxon>
        <taxon>Alphaproteobacteria</taxon>
        <taxon>Rhodospirillales</taxon>
        <taxon>Azospirillaceae</taxon>
        <taxon>Azospirillum</taxon>
    </lineage>
</organism>
<keyword evidence="8" id="KW-1185">Reference proteome</keyword>
<dbReference type="AlphaFoldDB" id="A0A418VS77"/>
<dbReference type="SMART" id="SM00283">
    <property type="entry name" value="MA"/>
    <property type="match status" value="1"/>
</dbReference>
<evidence type="ECO:0000313" key="7">
    <source>
        <dbReference type="EMBL" id="RJF79269.1"/>
    </source>
</evidence>
<dbReference type="Pfam" id="PF00015">
    <property type="entry name" value="MCPsignal"/>
    <property type="match status" value="1"/>
</dbReference>
<dbReference type="SUPFAM" id="SSF58104">
    <property type="entry name" value="Methyl-accepting chemotaxis protein (MCP) signaling domain"/>
    <property type="match status" value="1"/>
</dbReference>
<dbReference type="SMART" id="SM00304">
    <property type="entry name" value="HAMP"/>
    <property type="match status" value="1"/>
</dbReference>
<dbReference type="PANTHER" id="PTHR32089:SF112">
    <property type="entry name" value="LYSOZYME-LIKE PROTEIN-RELATED"/>
    <property type="match status" value="1"/>
</dbReference>
<keyword evidence="4" id="KW-1133">Transmembrane helix</keyword>
<evidence type="ECO:0000256" key="3">
    <source>
        <dbReference type="PROSITE-ProRule" id="PRU00284"/>
    </source>
</evidence>
<name>A0A418VS77_9PROT</name>
<keyword evidence="1 3" id="KW-0807">Transducer</keyword>
<evidence type="ECO:0000256" key="4">
    <source>
        <dbReference type="SAM" id="Phobius"/>
    </source>
</evidence>
<dbReference type="PANTHER" id="PTHR32089">
    <property type="entry name" value="METHYL-ACCEPTING CHEMOTAXIS PROTEIN MCPB"/>
    <property type="match status" value="1"/>
</dbReference>
<dbReference type="PROSITE" id="PS50111">
    <property type="entry name" value="CHEMOTAXIS_TRANSDUC_2"/>
    <property type="match status" value="1"/>
</dbReference>
<proteinExistence type="inferred from homology"/>
<evidence type="ECO:0000259" key="5">
    <source>
        <dbReference type="PROSITE" id="PS50111"/>
    </source>
</evidence>
<evidence type="ECO:0000256" key="1">
    <source>
        <dbReference type="ARBA" id="ARBA00023224"/>
    </source>
</evidence>
<sequence>MSMTALAHLPLRIKLLIAPVVYTVALFAILFVGLQQGRDAMQVAVDLHERGLPRLQRVYEVVQRLGDVQRNLFLLASWEGNYFPADDIKRLTGQITKDGESVSAMLKGMAQEGGAASDVGKLITPTDLYLSHVSETIRLLHIDMSTGTLKLNDVAKEFESLNAGIKGVRTKIESSFDTQITESLSDTEQSRITMIGGLTAVLVLCTLLSLVVTRFIARMVSGMTKAMTRLAEGDVTVEIPGADQRDEIGKMAEAVQVFKGNLLRIQDEQVSKMRAAEEERQKRERLVHLVNTLQENVQSVVNAVSSSAQLMENNASNMLHIAEDTSRQVVAVVSTSNQASLNMQSVTDSANMLLNSVTTIEKRVASSADIATAGVREVERTNEVISGLSNAAQRIGEVVKLIGAIAGQTNLLALNATIEAARAGEAGKGFAVVASEVKGLANQTAKATEEISQQIIEMQTATSSAIDAIRTTGRTITSIHDTVDKIMHAVSDQRVSITEIVDVVHQTASGTAEVTQSITTVSQAAEKTGSTAQTVLRASKDLAQQSDLLSREFKSFISSVHPDTPA</sequence>
<dbReference type="GO" id="GO:0016020">
    <property type="term" value="C:membrane"/>
    <property type="evidence" value="ECO:0007669"/>
    <property type="project" value="InterPro"/>
</dbReference>